<protein>
    <submittedName>
        <fullName evidence="1">Uncharacterized protein</fullName>
    </submittedName>
</protein>
<dbReference type="EnsemblMetazoa" id="GAUT009925-RA">
    <property type="protein sequence ID" value="GAUT009925-PA"/>
    <property type="gene ID" value="GAUT009925"/>
</dbReference>
<accession>A0A1A9UMZ1</accession>
<organism evidence="1 2">
    <name type="scientific">Glossina austeni</name>
    <name type="common">Savannah tsetse fly</name>
    <dbReference type="NCBI Taxonomy" id="7395"/>
    <lineage>
        <taxon>Eukaryota</taxon>
        <taxon>Metazoa</taxon>
        <taxon>Ecdysozoa</taxon>
        <taxon>Arthropoda</taxon>
        <taxon>Hexapoda</taxon>
        <taxon>Insecta</taxon>
        <taxon>Pterygota</taxon>
        <taxon>Neoptera</taxon>
        <taxon>Endopterygota</taxon>
        <taxon>Diptera</taxon>
        <taxon>Brachycera</taxon>
        <taxon>Muscomorpha</taxon>
        <taxon>Hippoboscoidea</taxon>
        <taxon>Glossinidae</taxon>
        <taxon>Glossina</taxon>
    </lineage>
</organism>
<dbReference type="VEuPathDB" id="VectorBase:GAUT009925"/>
<evidence type="ECO:0000313" key="1">
    <source>
        <dbReference type="EnsemblMetazoa" id="GAUT009925-PA"/>
    </source>
</evidence>
<name>A0A1A9UMZ1_GLOAU</name>
<dbReference type="Proteomes" id="UP000078200">
    <property type="component" value="Unassembled WGS sequence"/>
</dbReference>
<reference evidence="1" key="1">
    <citation type="submission" date="2020-05" db="UniProtKB">
        <authorList>
            <consortium name="EnsemblMetazoa"/>
        </authorList>
    </citation>
    <scope>IDENTIFICATION</scope>
    <source>
        <strain evidence="1">TTRI</strain>
    </source>
</reference>
<proteinExistence type="predicted"/>
<evidence type="ECO:0000313" key="2">
    <source>
        <dbReference type="Proteomes" id="UP000078200"/>
    </source>
</evidence>
<dbReference type="AlphaFoldDB" id="A0A1A9UMZ1"/>
<keyword evidence="2" id="KW-1185">Reference proteome</keyword>
<sequence length="143" mass="16519">MLFLGRALFYFVRQKIPVISGTLISRKEVRMLLSRHACLKAYRPISSSVKAAGNVYACQNAQNAFCQCVQGINEVRLKFVKMPTPEDFMSQFPVFRRKHLQTLPGHEPFYRPHLWALEINCVIIQAVVMPLKLKMIRDQVLIN</sequence>